<accession>A0A7C6EDU1</accession>
<dbReference type="EMBL" id="DTLI01000180">
    <property type="protein sequence ID" value="HHS52720.1"/>
    <property type="molecule type" value="Genomic_DNA"/>
</dbReference>
<evidence type="ECO:0000313" key="7">
    <source>
        <dbReference type="EMBL" id="HHS52720.1"/>
    </source>
</evidence>
<protein>
    <recommendedName>
        <fullName evidence="6">33 kDa chaperonin</fullName>
    </recommendedName>
    <alternativeName>
        <fullName evidence="6">Heat shock protein 33 homolog</fullName>
        <shortName evidence="6">HSP33</shortName>
    </alternativeName>
</protein>
<dbReference type="Gene3D" id="3.90.1280.10">
    <property type="entry name" value="HSP33 redox switch-like"/>
    <property type="match status" value="1"/>
</dbReference>
<comment type="similarity">
    <text evidence="6">Belongs to the HSP33 family.</text>
</comment>
<evidence type="ECO:0000256" key="2">
    <source>
        <dbReference type="ARBA" id="ARBA00022833"/>
    </source>
</evidence>
<reference evidence="7" key="1">
    <citation type="journal article" date="2020" name="mSystems">
        <title>Genome- and Community-Level Interaction Insights into Carbon Utilization and Element Cycling Functions of Hydrothermarchaeota in Hydrothermal Sediment.</title>
        <authorList>
            <person name="Zhou Z."/>
            <person name="Liu Y."/>
            <person name="Xu W."/>
            <person name="Pan J."/>
            <person name="Luo Z.H."/>
            <person name="Li M."/>
        </authorList>
    </citation>
    <scope>NUCLEOTIDE SEQUENCE [LARGE SCALE GENOMIC DNA]</scope>
    <source>
        <strain evidence="7">SpSt-876</strain>
    </source>
</reference>
<keyword evidence="1 6" id="KW-0963">Cytoplasm</keyword>
<feature type="disulfide bond" description="Redox-active" evidence="6">
    <location>
        <begin position="236"/>
        <end position="238"/>
    </location>
</feature>
<dbReference type="InterPro" id="IPR016154">
    <property type="entry name" value="Heat_shock_Hsp33_C"/>
</dbReference>
<dbReference type="GO" id="GO:0005737">
    <property type="term" value="C:cytoplasm"/>
    <property type="evidence" value="ECO:0007669"/>
    <property type="project" value="UniProtKB-SubCell"/>
</dbReference>
<dbReference type="PIRSF" id="PIRSF005261">
    <property type="entry name" value="Heat_shock_Hsp33"/>
    <property type="match status" value="1"/>
</dbReference>
<dbReference type="NCBIfam" id="NF001033">
    <property type="entry name" value="PRK00114.1"/>
    <property type="match status" value="1"/>
</dbReference>
<dbReference type="PANTHER" id="PTHR30111">
    <property type="entry name" value="33 KDA CHAPERONIN"/>
    <property type="match status" value="1"/>
</dbReference>
<gene>
    <name evidence="6 7" type="primary">hslO</name>
    <name evidence="7" type="ORF">ENW73_07650</name>
</gene>
<dbReference type="HAMAP" id="MF_00117">
    <property type="entry name" value="HslO"/>
    <property type="match status" value="1"/>
</dbReference>
<dbReference type="PANTHER" id="PTHR30111:SF1">
    <property type="entry name" value="33 KDA CHAPERONIN"/>
    <property type="match status" value="1"/>
</dbReference>
<feature type="disulfide bond" description="Redox-active" evidence="6">
    <location>
        <begin position="269"/>
        <end position="272"/>
    </location>
</feature>
<dbReference type="InterPro" id="IPR000397">
    <property type="entry name" value="Heat_shock_Hsp33"/>
</dbReference>
<organism evidence="7">
    <name type="scientific">candidate division WOR-3 bacterium</name>
    <dbReference type="NCBI Taxonomy" id="2052148"/>
    <lineage>
        <taxon>Bacteria</taxon>
        <taxon>Bacteria division WOR-3</taxon>
    </lineage>
</organism>
<evidence type="ECO:0000256" key="6">
    <source>
        <dbReference type="HAMAP-Rule" id="MF_00117"/>
    </source>
</evidence>
<keyword evidence="2 6" id="KW-0862">Zinc</keyword>
<dbReference type="GO" id="GO:0044183">
    <property type="term" value="F:protein folding chaperone"/>
    <property type="evidence" value="ECO:0007669"/>
    <property type="project" value="TreeGrafter"/>
</dbReference>
<dbReference type="GO" id="GO:0051082">
    <property type="term" value="F:unfolded protein binding"/>
    <property type="evidence" value="ECO:0007669"/>
    <property type="project" value="UniProtKB-UniRule"/>
</dbReference>
<comment type="caution">
    <text evidence="7">The sequence shown here is derived from an EMBL/GenBank/DDBJ whole genome shotgun (WGS) entry which is preliminary data.</text>
</comment>
<evidence type="ECO:0000256" key="1">
    <source>
        <dbReference type="ARBA" id="ARBA00022490"/>
    </source>
</evidence>
<evidence type="ECO:0000256" key="3">
    <source>
        <dbReference type="ARBA" id="ARBA00023157"/>
    </source>
</evidence>
<dbReference type="Gene3D" id="3.55.30.10">
    <property type="entry name" value="Hsp33 domain"/>
    <property type="match status" value="1"/>
</dbReference>
<dbReference type="CDD" id="cd00498">
    <property type="entry name" value="Hsp33"/>
    <property type="match status" value="1"/>
</dbReference>
<comment type="function">
    <text evidence="6">Redox regulated molecular chaperone. Protects both thermally unfolding and oxidatively damaged proteins from irreversible aggregation. Plays an important role in the bacterial defense system toward oxidative stress.</text>
</comment>
<sequence>MDDYLIKATIANKRVLAIIAQTTNLVEESRQRHHTLPTATAALGRTLTLVGLLSAQLTEKQSLSIQIIGSGPLQEIYAQTDWQGNVRGYVKRPFIDLELNPLGKLDIEKAVGKGMIYVIKDLGLKEPFRGSAPLITGGIAKDLAYYFFLSEQKPSAVAAGVYINSKNQVEAAGGFIIQPTLDTDIEVVEDLEKNIRSLPMPSALILAKIPPEEILRLIAGNLDYAIFETMPLRYKCRCNRAKCLAAIAALGKDIIGEMIARNRTVKVQCDFCARRYNISLPVLKKLYSQTTNQ</sequence>
<dbReference type="Pfam" id="PF01430">
    <property type="entry name" value="HSP33"/>
    <property type="match status" value="1"/>
</dbReference>
<dbReference type="GO" id="GO:0042026">
    <property type="term" value="P:protein refolding"/>
    <property type="evidence" value="ECO:0007669"/>
    <property type="project" value="TreeGrafter"/>
</dbReference>
<dbReference type="InterPro" id="IPR016153">
    <property type="entry name" value="Heat_shock_Hsp33_N"/>
</dbReference>
<evidence type="ECO:0000256" key="5">
    <source>
        <dbReference type="ARBA" id="ARBA00023284"/>
    </source>
</evidence>
<comment type="subcellular location">
    <subcellularLocation>
        <location evidence="6">Cytoplasm</location>
    </subcellularLocation>
</comment>
<keyword evidence="5 6" id="KW-0676">Redox-active center</keyword>
<keyword evidence="4 6" id="KW-0143">Chaperone</keyword>
<dbReference type="SUPFAM" id="SSF64397">
    <property type="entry name" value="Hsp33 domain"/>
    <property type="match status" value="1"/>
</dbReference>
<evidence type="ECO:0000256" key="4">
    <source>
        <dbReference type="ARBA" id="ARBA00023186"/>
    </source>
</evidence>
<name>A0A7C6EDU1_UNCW3</name>
<proteinExistence type="inferred from homology"/>
<dbReference type="AlphaFoldDB" id="A0A7C6EDU1"/>
<keyword evidence="3 6" id="KW-1015">Disulfide bond</keyword>
<dbReference type="SUPFAM" id="SSF118352">
    <property type="entry name" value="HSP33 redox switch-like"/>
    <property type="match status" value="1"/>
</dbReference>
<comment type="PTM">
    <text evidence="6">Under oxidizing conditions two disulfide bonds are formed involving the reactive cysteines. Under reducing conditions zinc is bound to the reactive cysteines and the protein is inactive.</text>
</comment>